<dbReference type="GO" id="GO:0003676">
    <property type="term" value="F:nucleic acid binding"/>
    <property type="evidence" value="ECO:0007669"/>
    <property type="project" value="InterPro"/>
</dbReference>
<comment type="caution">
    <text evidence="3">The sequence shown here is derived from an EMBL/GenBank/DDBJ whole genome shotgun (WGS) entry which is preliminary data.</text>
</comment>
<organism evidence="3 4">
    <name type="scientific">Phytophthora rubi</name>
    <dbReference type="NCBI Taxonomy" id="129364"/>
    <lineage>
        <taxon>Eukaryota</taxon>
        <taxon>Sar</taxon>
        <taxon>Stramenopiles</taxon>
        <taxon>Oomycota</taxon>
        <taxon>Peronosporomycetes</taxon>
        <taxon>Peronosporales</taxon>
        <taxon>Peronosporaceae</taxon>
        <taxon>Phytophthora</taxon>
    </lineage>
</organism>
<dbReference type="AlphaFoldDB" id="A0A6A4CWF9"/>
<dbReference type="InterPro" id="IPR036397">
    <property type="entry name" value="RNaseH_sf"/>
</dbReference>
<dbReference type="InterPro" id="IPR041577">
    <property type="entry name" value="RT_RNaseH_2"/>
</dbReference>
<dbReference type="Gene3D" id="3.30.70.270">
    <property type="match status" value="1"/>
</dbReference>
<evidence type="ECO:0000259" key="2">
    <source>
        <dbReference type="PROSITE" id="PS50994"/>
    </source>
</evidence>
<evidence type="ECO:0000313" key="3">
    <source>
        <dbReference type="EMBL" id="KAE9298124.1"/>
    </source>
</evidence>
<dbReference type="Gene3D" id="1.10.340.70">
    <property type="match status" value="1"/>
</dbReference>
<dbReference type="InterPro" id="IPR043502">
    <property type="entry name" value="DNA/RNA_pol_sf"/>
</dbReference>
<dbReference type="SUPFAM" id="SSF56672">
    <property type="entry name" value="DNA/RNA polymerases"/>
    <property type="match status" value="1"/>
</dbReference>
<dbReference type="GO" id="GO:0003824">
    <property type="term" value="F:catalytic activity"/>
    <property type="evidence" value="ECO:0007669"/>
    <property type="project" value="UniProtKB-KW"/>
</dbReference>
<dbReference type="PANTHER" id="PTHR37984">
    <property type="entry name" value="PROTEIN CBG26694"/>
    <property type="match status" value="1"/>
</dbReference>
<dbReference type="PANTHER" id="PTHR37984:SF5">
    <property type="entry name" value="PROTEIN NYNRIN-LIKE"/>
    <property type="match status" value="1"/>
</dbReference>
<dbReference type="Gene3D" id="3.30.420.10">
    <property type="entry name" value="Ribonuclease H-like superfamily/Ribonuclease H"/>
    <property type="match status" value="1"/>
</dbReference>
<dbReference type="InterPro" id="IPR050951">
    <property type="entry name" value="Retrovirus_Pol_polyprotein"/>
</dbReference>
<proteinExistence type="predicted"/>
<dbReference type="Pfam" id="PF17921">
    <property type="entry name" value="Integrase_H2C2"/>
    <property type="match status" value="1"/>
</dbReference>
<keyword evidence="1" id="KW-0511">Multifunctional enzyme</keyword>
<gene>
    <name evidence="3" type="ORF">PR003_g23322</name>
</gene>
<sequence>MIPKRTALFSPLTALLSPTKPFTWSPEAQQAFEAVKEALASTVRLGFPESGRPFHVYTDASQLQLGAVIMQHDRPLIFWSKKCNAAQSLYPANRLELLSIVLLLREFRSLLLGQELHIFTDHLNLTYATFHDVHMIRWRLEIEEFGPIFHYVPGENNVVADALSRLPRTEEPPTELEERSDDHSELKAQARHEVLAAMGPGDDAPFNFDMQSLAVEQNNDATLPKKCRLLRRKLLQTYHEWLMRPGASTMKATIGQVFTWINMERDTTQFVEACITCSKAKHPTVRYGMLPIKKAIAWPCEFKKEFLELLDSYGIEHAPTTVRNPQANAVIERVHRVIGDKMRTKTIKTMEDWELFLNNTTFALRAAHQSMTNASPAQQAFGRDMIFDMKHETNWVDEHRRKVEQIKKNNLRENNKRVNWE</sequence>
<dbReference type="InterPro" id="IPR012337">
    <property type="entry name" value="RNaseH-like_sf"/>
</dbReference>
<dbReference type="CDD" id="cd09274">
    <property type="entry name" value="RNase_HI_RT_Ty3"/>
    <property type="match status" value="1"/>
</dbReference>
<dbReference type="PROSITE" id="PS50994">
    <property type="entry name" value="INTEGRASE"/>
    <property type="match status" value="1"/>
</dbReference>
<name>A0A6A4CWF9_9STRA</name>
<reference evidence="3 4" key="1">
    <citation type="submission" date="2018-08" db="EMBL/GenBank/DDBJ databases">
        <title>Genomic investigation of the strawberry pathogen Phytophthora fragariae indicates pathogenicity is determined by transcriptional variation in three key races.</title>
        <authorList>
            <person name="Adams T.M."/>
            <person name="Armitage A.D."/>
            <person name="Sobczyk M.K."/>
            <person name="Bates H.J."/>
            <person name="Dunwell J.M."/>
            <person name="Nellist C.F."/>
            <person name="Harrison R.J."/>
        </authorList>
    </citation>
    <scope>NUCLEOTIDE SEQUENCE [LARGE SCALE GENOMIC DNA]</scope>
    <source>
        <strain evidence="3 4">SCRP333</strain>
    </source>
</reference>
<dbReference type="InterPro" id="IPR043128">
    <property type="entry name" value="Rev_trsase/Diguanyl_cyclase"/>
</dbReference>
<dbReference type="Pfam" id="PF17919">
    <property type="entry name" value="RT_RNaseH_2"/>
    <property type="match status" value="1"/>
</dbReference>
<feature type="domain" description="Integrase catalytic" evidence="2">
    <location>
        <begin position="301"/>
        <end position="384"/>
    </location>
</feature>
<keyword evidence="4" id="KW-1185">Reference proteome</keyword>
<evidence type="ECO:0000313" key="4">
    <source>
        <dbReference type="Proteomes" id="UP000434957"/>
    </source>
</evidence>
<dbReference type="InterPro" id="IPR041588">
    <property type="entry name" value="Integrase_H2C2"/>
</dbReference>
<dbReference type="GO" id="GO:0015074">
    <property type="term" value="P:DNA integration"/>
    <property type="evidence" value="ECO:0007669"/>
    <property type="project" value="InterPro"/>
</dbReference>
<dbReference type="Proteomes" id="UP000434957">
    <property type="component" value="Unassembled WGS sequence"/>
</dbReference>
<protein>
    <recommendedName>
        <fullName evidence="2">Integrase catalytic domain-containing protein</fullName>
    </recommendedName>
</protein>
<dbReference type="EMBL" id="QXFT01002448">
    <property type="protein sequence ID" value="KAE9298124.1"/>
    <property type="molecule type" value="Genomic_DNA"/>
</dbReference>
<dbReference type="InterPro" id="IPR001584">
    <property type="entry name" value="Integrase_cat-core"/>
</dbReference>
<accession>A0A6A4CWF9</accession>
<dbReference type="SUPFAM" id="SSF53098">
    <property type="entry name" value="Ribonuclease H-like"/>
    <property type="match status" value="1"/>
</dbReference>
<evidence type="ECO:0000256" key="1">
    <source>
        <dbReference type="ARBA" id="ARBA00023268"/>
    </source>
</evidence>